<feature type="chain" id="PRO_5020971055" evidence="1">
    <location>
        <begin position="25"/>
        <end position="210"/>
    </location>
</feature>
<accession>A0A4U8YGJ9</accession>
<organism evidence="3 4">
    <name type="scientific">Desulfoluna butyratoxydans</name>
    <dbReference type="NCBI Taxonomy" id="231438"/>
    <lineage>
        <taxon>Bacteria</taxon>
        <taxon>Pseudomonadati</taxon>
        <taxon>Thermodesulfobacteriota</taxon>
        <taxon>Desulfobacteria</taxon>
        <taxon>Desulfobacterales</taxon>
        <taxon>Desulfolunaceae</taxon>
        <taxon>Desulfoluna</taxon>
    </lineage>
</organism>
<dbReference type="AlphaFoldDB" id="A0A4U8YGJ9"/>
<dbReference type="Pfam" id="PF07589">
    <property type="entry name" value="PEP-CTERM"/>
    <property type="match status" value="1"/>
</dbReference>
<reference evidence="3 4" key="1">
    <citation type="submission" date="2019-03" db="EMBL/GenBank/DDBJ databases">
        <authorList>
            <person name="Nijsse B."/>
        </authorList>
    </citation>
    <scope>NUCLEOTIDE SEQUENCE [LARGE SCALE GENOMIC DNA]</scope>
    <source>
        <strain evidence="3">Desulfoluna butyratoxydans MSL71</strain>
    </source>
</reference>
<name>A0A4U8YGJ9_9BACT</name>
<dbReference type="NCBIfam" id="TIGR02595">
    <property type="entry name" value="PEP_CTERM"/>
    <property type="match status" value="1"/>
</dbReference>
<feature type="domain" description="Ice-binding protein C-terminal" evidence="2">
    <location>
        <begin position="182"/>
        <end position="204"/>
    </location>
</feature>
<dbReference type="EMBL" id="CAADHO010000001">
    <property type="protein sequence ID" value="VFQ42496.1"/>
    <property type="molecule type" value="Genomic_DNA"/>
</dbReference>
<proteinExistence type="predicted"/>
<dbReference type="RefSeq" id="WP_180136743.1">
    <property type="nucleotide sequence ID" value="NZ_CAADHO010000001.1"/>
</dbReference>
<feature type="signal peptide" evidence="1">
    <location>
        <begin position="1"/>
        <end position="24"/>
    </location>
</feature>
<sequence length="210" mass="22613">MRKLLKVLCMAGLMVFLGTSGAWAFSIDFENGVDGARVEGIEGIEFLDFSGNAPMYGDSRKGYNTTSDDLGYGHGSFHHNGNMWLWAGTSADARGVKVDFANDNGTWFQTGYSSASSFYIDAYLTDGTMVTAKGNSNTDGPMDFLRIDAADGTFIDYVVLHDSGNMWLVDDMSGDTSLGASPVPEPSTVLLLGFGLCGIAGIRRNKSRRH</sequence>
<evidence type="ECO:0000256" key="1">
    <source>
        <dbReference type="SAM" id="SignalP"/>
    </source>
</evidence>
<dbReference type="Proteomes" id="UP000507962">
    <property type="component" value="Unassembled WGS sequence"/>
</dbReference>
<gene>
    <name evidence="3" type="ORF">MSL71_1170</name>
</gene>
<keyword evidence="1" id="KW-0732">Signal</keyword>
<dbReference type="InterPro" id="IPR013424">
    <property type="entry name" value="Ice-binding_C"/>
</dbReference>
<evidence type="ECO:0000259" key="2">
    <source>
        <dbReference type="Pfam" id="PF07589"/>
    </source>
</evidence>
<evidence type="ECO:0000313" key="4">
    <source>
        <dbReference type="Proteomes" id="UP000507962"/>
    </source>
</evidence>
<evidence type="ECO:0000313" key="3">
    <source>
        <dbReference type="EMBL" id="VFQ42496.1"/>
    </source>
</evidence>
<protein>
    <submittedName>
        <fullName evidence="3">Pep-cterm motif</fullName>
    </submittedName>
</protein>
<keyword evidence="4" id="KW-1185">Reference proteome</keyword>